<evidence type="ECO:0000256" key="10">
    <source>
        <dbReference type="SAM" id="MobiDB-lite"/>
    </source>
</evidence>
<dbReference type="InterPro" id="IPR006312">
    <property type="entry name" value="TatA/E"/>
</dbReference>
<dbReference type="InterPro" id="IPR003369">
    <property type="entry name" value="TatA/B/E"/>
</dbReference>
<keyword evidence="7 9" id="KW-0811">Translocation</keyword>
<evidence type="ECO:0000256" key="8">
    <source>
        <dbReference type="ARBA" id="ARBA00023136"/>
    </source>
</evidence>
<sequence length="135" mass="14807">MPSGWQLLVIVVLLLLLFGWKSLPNMARSLGQSMRIFKSEVDQMKEPSAASQDTVKGEPADRDRSDRDRTDRDRAGSSLGDRARDTAEGVKDKGTSVRDEFRDGLHGDDHGAGHGADHVGDAARADETHRDEPRA</sequence>
<evidence type="ECO:0000313" key="11">
    <source>
        <dbReference type="EMBL" id="USQ82174.1"/>
    </source>
</evidence>
<evidence type="ECO:0000256" key="9">
    <source>
        <dbReference type="HAMAP-Rule" id="MF_00236"/>
    </source>
</evidence>
<gene>
    <name evidence="9" type="primary">tatA</name>
    <name evidence="11" type="ORF">NF556_11050</name>
</gene>
<keyword evidence="3 9" id="KW-1003">Cell membrane</keyword>
<keyword evidence="8 9" id="KW-0472">Membrane</keyword>
<evidence type="ECO:0000256" key="5">
    <source>
        <dbReference type="ARBA" id="ARBA00022927"/>
    </source>
</evidence>
<protein>
    <recommendedName>
        <fullName evidence="9">Sec-independent protein translocase protein TatA</fullName>
    </recommendedName>
</protein>
<proteinExistence type="inferred from homology"/>
<keyword evidence="12" id="KW-1185">Reference proteome</keyword>
<feature type="region of interest" description="Disordered" evidence="10">
    <location>
        <begin position="41"/>
        <end position="135"/>
    </location>
</feature>
<dbReference type="RefSeq" id="WP_252595780.1">
    <property type="nucleotide sequence ID" value="NZ_CP099489.1"/>
</dbReference>
<organism evidence="11 12">
    <name type="scientific">Ornithinimicrobium faecis</name>
    <dbReference type="NCBI Taxonomy" id="2934158"/>
    <lineage>
        <taxon>Bacteria</taxon>
        <taxon>Bacillati</taxon>
        <taxon>Actinomycetota</taxon>
        <taxon>Actinomycetes</taxon>
        <taxon>Micrococcales</taxon>
        <taxon>Ornithinimicrobiaceae</taxon>
        <taxon>Ornithinimicrobium</taxon>
    </lineage>
</organism>
<reference evidence="11" key="1">
    <citation type="submission" date="2022-06" db="EMBL/GenBank/DDBJ databases">
        <title>Ornithinimicrobium HY1793.</title>
        <authorList>
            <person name="Huang Y."/>
        </authorList>
    </citation>
    <scope>NUCLEOTIDE SEQUENCE</scope>
    <source>
        <strain evidence="11">HY1793</strain>
    </source>
</reference>
<dbReference type="Proteomes" id="UP001056455">
    <property type="component" value="Chromosome"/>
</dbReference>
<keyword evidence="5 9" id="KW-0653">Protein transport</keyword>
<dbReference type="Pfam" id="PF02416">
    <property type="entry name" value="TatA_B_E"/>
    <property type="match status" value="1"/>
</dbReference>
<comment type="similarity">
    <text evidence="9">Belongs to the TatA/E family.</text>
</comment>
<keyword evidence="6 9" id="KW-1133">Transmembrane helix</keyword>
<keyword evidence="2 9" id="KW-0813">Transport</keyword>
<evidence type="ECO:0000256" key="6">
    <source>
        <dbReference type="ARBA" id="ARBA00022989"/>
    </source>
</evidence>
<name>A0ABY4Z085_9MICO</name>
<evidence type="ECO:0000256" key="3">
    <source>
        <dbReference type="ARBA" id="ARBA00022475"/>
    </source>
</evidence>
<keyword evidence="4 9" id="KW-0812">Transmembrane</keyword>
<evidence type="ECO:0000256" key="4">
    <source>
        <dbReference type="ARBA" id="ARBA00022692"/>
    </source>
</evidence>
<feature type="compositionally biased region" description="Basic and acidic residues" evidence="10">
    <location>
        <begin position="55"/>
        <end position="135"/>
    </location>
</feature>
<comment type="subunit">
    <text evidence="9">The Tat system comprises two distinct complexes: a TatABC complex, containing multiple copies of TatA, TatB and TatC subunits, and a separate TatA complex, containing only TatA subunits. Substrates initially bind to the TatABC complex, which probably triggers association of the separate TatA complex to form the active translocon.</text>
</comment>
<evidence type="ECO:0000256" key="1">
    <source>
        <dbReference type="ARBA" id="ARBA00004162"/>
    </source>
</evidence>
<dbReference type="PANTHER" id="PTHR42982">
    <property type="entry name" value="SEC-INDEPENDENT PROTEIN TRANSLOCASE PROTEIN TATA"/>
    <property type="match status" value="1"/>
</dbReference>
<comment type="function">
    <text evidence="9">Part of the twin-arginine translocation (Tat) system that transports large folded proteins containing a characteristic twin-arginine motif in their signal peptide across membranes. TatA could form the protein-conducting channel of the Tat system.</text>
</comment>
<dbReference type="EMBL" id="CP099489">
    <property type="protein sequence ID" value="USQ82174.1"/>
    <property type="molecule type" value="Genomic_DNA"/>
</dbReference>
<dbReference type="PANTHER" id="PTHR42982:SF8">
    <property type="entry name" value="SEC-INDEPENDENT PROTEIN TRANSLOCASE PROTEIN TATA"/>
    <property type="match status" value="1"/>
</dbReference>
<dbReference type="Gene3D" id="1.20.5.3310">
    <property type="match status" value="1"/>
</dbReference>
<evidence type="ECO:0000313" key="12">
    <source>
        <dbReference type="Proteomes" id="UP001056455"/>
    </source>
</evidence>
<evidence type="ECO:0000256" key="7">
    <source>
        <dbReference type="ARBA" id="ARBA00023010"/>
    </source>
</evidence>
<accession>A0ABY4Z085</accession>
<comment type="subcellular location">
    <subcellularLocation>
        <location evidence="1 9">Cell membrane</location>
        <topology evidence="1 9">Single-pass membrane protein</topology>
    </subcellularLocation>
</comment>
<dbReference type="HAMAP" id="MF_00236">
    <property type="entry name" value="TatA_E"/>
    <property type="match status" value="1"/>
</dbReference>
<evidence type="ECO:0000256" key="2">
    <source>
        <dbReference type="ARBA" id="ARBA00022448"/>
    </source>
</evidence>